<gene>
    <name evidence="2" type="ORF">PVAP13_3KG291327</name>
</gene>
<organism evidence="2 3">
    <name type="scientific">Panicum virgatum</name>
    <name type="common">Blackwell switchgrass</name>
    <dbReference type="NCBI Taxonomy" id="38727"/>
    <lineage>
        <taxon>Eukaryota</taxon>
        <taxon>Viridiplantae</taxon>
        <taxon>Streptophyta</taxon>
        <taxon>Embryophyta</taxon>
        <taxon>Tracheophyta</taxon>
        <taxon>Spermatophyta</taxon>
        <taxon>Magnoliopsida</taxon>
        <taxon>Liliopsida</taxon>
        <taxon>Poales</taxon>
        <taxon>Poaceae</taxon>
        <taxon>PACMAD clade</taxon>
        <taxon>Panicoideae</taxon>
        <taxon>Panicodae</taxon>
        <taxon>Paniceae</taxon>
        <taxon>Panicinae</taxon>
        <taxon>Panicum</taxon>
        <taxon>Panicum sect. Hiantes</taxon>
    </lineage>
</organism>
<dbReference type="AlphaFoldDB" id="A0A8T0UYX4"/>
<proteinExistence type="predicted"/>
<evidence type="ECO:0000313" key="3">
    <source>
        <dbReference type="Proteomes" id="UP000823388"/>
    </source>
</evidence>
<keyword evidence="3" id="KW-1185">Reference proteome</keyword>
<dbReference type="EMBL" id="CM029041">
    <property type="protein sequence ID" value="KAG2625903.1"/>
    <property type="molecule type" value="Genomic_DNA"/>
</dbReference>
<name>A0A8T0UYX4_PANVG</name>
<protein>
    <submittedName>
        <fullName evidence="2">Uncharacterized protein</fullName>
    </submittedName>
</protein>
<comment type="caution">
    <text evidence="2">The sequence shown here is derived from an EMBL/GenBank/DDBJ whole genome shotgun (WGS) entry which is preliminary data.</text>
</comment>
<accession>A0A8T0UYX4</accession>
<feature type="compositionally biased region" description="Basic residues" evidence="1">
    <location>
        <begin position="1"/>
        <end position="17"/>
    </location>
</feature>
<sequence>MNASGKRKGPTARKRAGTRLPPGRPFPSARDIFWVPIFSGEEERRAWEKRRLTGASKSELPMAGVIGRRTLLRRAVEHLQGRNIHYKCVSDFGSCVMQAASYFSTVKCSHAEAKVNWSVKRTLSSSSFNKHKISSETEMPLR</sequence>
<evidence type="ECO:0000256" key="1">
    <source>
        <dbReference type="SAM" id="MobiDB-lite"/>
    </source>
</evidence>
<reference evidence="2" key="1">
    <citation type="submission" date="2020-05" db="EMBL/GenBank/DDBJ databases">
        <title>WGS assembly of Panicum virgatum.</title>
        <authorList>
            <person name="Lovell J.T."/>
            <person name="Jenkins J."/>
            <person name="Shu S."/>
            <person name="Juenger T.E."/>
            <person name="Schmutz J."/>
        </authorList>
    </citation>
    <scope>NUCLEOTIDE SEQUENCE</scope>
    <source>
        <strain evidence="2">AP13</strain>
    </source>
</reference>
<dbReference type="Proteomes" id="UP000823388">
    <property type="component" value="Chromosome 3K"/>
</dbReference>
<evidence type="ECO:0000313" key="2">
    <source>
        <dbReference type="EMBL" id="KAG2625903.1"/>
    </source>
</evidence>
<feature type="region of interest" description="Disordered" evidence="1">
    <location>
        <begin position="1"/>
        <end position="25"/>
    </location>
</feature>